<evidence type="ECO:0000256" key="3">
    <source>
        <dbReference type="ARBA" id="ARBA00022801"/>
    </source>
</evidence>
<dbReference type="SUPFAM" id="SSF54001">
    <property type="entry name" value="Cysteine proteinases"/>
    <property type="match status" value="1"/>
</dbReference>
<dbReference type="Proteomes" id="UP000283895">
    <property type="component" value="Unassembled WGS sequence"/>
</dbReference>
<evidence type="ECO:0000256" key="1">
    <source>
        <dbReference type="ARBA" id="ARBA00005234"/>
    </source>
</evidence>
<comment type="caution">
    <text evidence="5">The sequence shown here is derived from an EMBL/GenBank/DDBJ whole genome shotgun (WGS) entry which is preliminary data.</text>
</comment>
<dbReference type="InterPro" id="IPR003653">
    <property type="entry name" value="Peptidase_C48_C"/>
</dbReference>
<dbReference type="AlphaFoldDB" id="A0A423WTV5"/>
<keyword evidence="3" id="KW-0378">Hydrolase</keyword>
<dbReference type="PROSITE" id="PS50600">
    <property type="entry name" value="ULP_PROTEASE"/>
    <property type="match status" value="1"/>
</dbReference>
<dbReference type="Pfam" id="PF02902">
    <property type="entry name" value="Peptidase_C48"/>
    <property type="match status" value="1"/>
</dbReference>
<proteinExistence type="inferred from homology"/>
<dbReference type="InterPro" id="IPR038765">
    <property type="entry name" value="Papain-like_cys_pep_sf"/>
</dbReference>
<name>A0A423WTV5_9PEZI</name>
<accession>A0A423WTV5</accession>
<dbReference type="Gene3D" id="3.40.395.10">
    <property type="entry name" value="Adenoviral Proteinase, Chain A"/>
    <property type="match status" value="1"/>
</dbReference>
<organism evidence="5 6">
    <name type="scientific">Cytospora schulzeri</name>
    <dbReference type="NCBI Taxonomy" id="448051"/>
    <lineage>
        <taxon>Eukaryota</taxon>
        <taxon>Fungi</taxon>
        <taxon>Dikarya</taxon>
        <taxon>Ascomycota</taxon>
        <taxon>Pezizomycotina</taxon>
        <taxon>Sordariomycetes</taxon>
        <taxon>Sordariomycetidae</taxon>
        <taxon>Diaporthales</taxon>
        <taxon>Cytosporaceae</taxon>
        <taxon>Cytospora</taxon>
    </lineage>
</organism>
<dbReference type="STRING" id="356882.A0A423WTV5"/>
<evidence type="ECO:0000313" key="6">
    <source>
        <dbReference type="Proteomes" id="UP000283895"/>
    </source>
</evidence>
<protein>
    <recommendedName>
        <fullName evidence="4">Ubiquitin-like protease family profile domain-containing protein</fullName>
    </recommendedName>
</protein>
<dbReference type="OrthoDB" id="1939479at2759"/>
<evidence type="ECO:0000256" key="2">
    <source>
        <dbReference type="ARBA" id="ARBA00022670"/>
    </source>
</evidence>
<keyword evidence="6" id="KW-1185">Reference proteome</keyword>
<comment type="similarity">
    <text evidence="1">Belongs to the peptidase C48 family.</text>
</comment>
<feature type="domain" description="Ubiquitin-like protease family profile" evidence="4">
    <location>
        <begin position="46"/>
        <end position="217"/>
    </location>
</feature>
<dbReference type="GO" id="GO:0006508">
    <property type="term" value="P:proteolysis"/>
    <property type="evidence" value="ECO:0007669"/>
    <property type="project" value="UniProtKB-KW"/>
</dbReference>
<dbReference type="EMBL" id="LKEA01000009">
    <property type="protein sequence ID" value="ROW06779.1"/>
    <property type="molecule type" value="Genomic_DNA"/>
</dbReference>
<evidence type="ECO:0000259" key="4">
    <source>
        <dbReference type="PROSITE" id="PS50600"/>
    </source>
</evidence>
<gene>
    <name evidence="5" type="ORF">VMCG_04014</name>
</gene>
<reference evidence="5 6" key="1">
    <citation type="submission" date="2015-09" db="EMBL/GenBank/DDBJ databases">
        <title>Host preference determinants of Valsa canker pathogens revealed by comparative genomics.</title>
        <authorList>
            <person name="Yin Z."/>
            <person name="Huang L."/>
        </authorList>
    </citation>
    <scope>NUCLEOTIDE SEQUENCE [LARGE SCALE GENOMIC DNA]</scope>
    <source>
        <strain evidence="5 6">03-1</strain>
    </source>
</reference>
<evidence type="ECO:0000313" key="5">
    <source>
        <dbReference type="EMBL" id="ROW06779.1"/>
    </source>
</evidence>
<keyword evidence="2" id="KW-0645">Protease</keyword>
<dbReference type="GO" id="GO:0008234">
    <property type="term" value="F:cysteine-type peptidase activity"/>
    <property type="evidence" value="ECO:0007669"/>
    <property type="project" value="InterPro"/>
</dbReference>
<dbReference type="GO" id="GO:0019783">
    <property type="term" value="F:ubiquitin-like protein peptidase activity"/>
    <property type="evidence" value="ECO:0007669"/>
    <property type="project" value="UniProtKB-ARBA"/>
</dbReference>
<sequence>MEHATPNTSDADMFRPEELTLEEKIALLQRPVDSAPPADRVLDQHYKLSTEDIAEIAPGSWLCDKVIQTVFRRLTLLRPGRFYAIDTTSISTMAEIVEDLTEEARREYTRPVITDVAMLTSTQGTVLIPFNVENSHFILVALRLAERAIFIFDSTMSEGEEYRESLEDFVKKRVVWLFNFAPEDISAVHVTWNSVPCPQQGNTFDCGVAVCLTAMHLVSHPETPWTFTRPVFSSAGLTAQYSADSYWLAGRRMILELCRPYAETSVEKIKEALDQTEAAIGNSFAHLTEGLNRPGMFEAHYNNLSQMIANTGDQDVPETLLQQQQKIAFMAVQEKATRRGLSAPVACINEDLVAILNHVRELGTASTVDRDLAIQRQAPNVVVSEAWAEFRGEVARKAVDYAWHDVGEIRKVRDDLARATTSLLRAAYELYTGSGEDVPSLEAVMDLAWVASMRGGGS</sequence>